<accession>A0ABS2WK78</accession>
<sequence>MRPFWIKFVAYLIIFTMVISTILLSVAFAI</sequence>
<feature type="transmembrane region" description="Helical" evidence="1">
    <location>
        <begin position="6"/>
        <end position="29"/>
    </location>
</feature>
<protein>
    <submittedName>
        <fullName evidence="2">Stressosome-associated protein Prli42</fullName>
    </submittedName>
</protein>
<evidence type="ECO:0000256" key="1">
    <source>
        <dbReference type="SAM" id="Phobius"/>
    </source>
</evidence>
<reference evidence="2" key="1">
    <citation type="journal article" date="2024" name="Int. J. Syst. Evol. Microbiol.">
        <title>Polycladomyces zharkentensis sp. nov., a novel thermophilic cellulose- and starch-degrading member of the Bacillota from a geothermal aquifer in Kazakhstan.</title>
        <authorList>
            <person name="Mashzhan A."/>
            <person name="Kistaubayeva A."/>
            <person name="Javier-Lopez R."/>
            <person name="Bissenova U."/>
            <person name="Bissenbay A."/>
            <person name="Birkeland N.K."/>
        </authorList>
    </citation>
    <scope>NUCLEOTIDE SEQUENCE</scope>
    <source>
        <strain evidence="2">ZKZ2T</strain>
    </source>
</reference>
<keyword evidence="1" id="KW-0812">Transmembrane</keyword>
<gene>
    <name evidence="2" type="primary">prli42</name>
    <name evidence="2" type="ORF">JQC72_09680</name>
</gene>
<dbReference type="Proteomes" id="UP001177120">
    <property type="component" value="Unassembled WGS sequence"/>
</dbReference>
<dbReference type="InterPro" id="IPR049722">
    <property type="entry name" value="Prli42-like"/>
</dbReference>
<keyword evidence="3" id="KW-1185">Reference proteome</keyword>
<keyword evidence="1" id="KW-0472">Membrane</keyword>
<dbReference type="NCBIfam" id="NF033880">
    <property type="entry name" value="Prli42"/>
    <property type="match status" value="1"/>
</dbReference>
<keyword evidence="1" id="KW-1133">Transmembrane helix</keyword>
<evidence type="ECO:0000313" key="3">
    <source>
        <dbReference type="Proteomes" id="UP001177120"/>
    </source>
</evidence>
<name>A0ABS2WK78_9BACL</name>
<organism evidence="2 3">
    <name type="scientific">Polycladomyces zharkentensis</name>
    <dbReference type="NCBI Taxonomy" id="2807616"/>
    <lineage>
        <taxon>Bacteria</taxon>
        <taxon>Bacillati</taxon>
        <taxon>Bacillota</taxon>
        <taxon>Bacilli</taxon>
        <taxon>Bacillales</taxon>
        <taxon>Thermoactinomycetaceae</taxon>
        <taxon>Polycladomyces</taxon>
    </lineage>
</organism>
<comment type="caution">
    <text evidence="2">The sequence shown here is derived from an EMBL/GenBank/DDBJ whole genome shotgun (WGS) entry which is preliminary data.</text>
</comment>
<proteinExistence type="predicted"/>
<dbReference type="EMBL" id="JAFHAP010000008">
    <property type="protein sequence ID" value="MBN2909794.1"/>
    <property type="molecule type" value="Genomic_DNA"/>
</dbReference>
<evidence type="ECO:0000313" key="2">
    <source>
        <dbReference type="EMBL" id="MBN2909794.1"/>
    </source>
</evidence>